<dbReference type="InterPro" id="IPR008969">
    <property type="entry name" value="CarboxyPept-like_regulatory"/>
</dbReference>
<accession>A0A1G9VXB5</accession>
<dbReference type="Proteomes" id="UP000198901">
    <property type="component" value="Unassembled WGS sequence"/>
</dbReference>
<organism evidence="1 2">
    <name type="scientific">Siphonobacter aquaeclarae</name>
    <dbReference type="NCBI Taxonomy" id="563176"/>
    <lineage>
        <taxon>Bacteria</taxon>
        <taxon>Pseudomonadati</taxon>
        <taxon>Bacteroidota</taxon>
        <taxon>Cytophagia</taxon>
        <taxon>Cytophagales</taxon>
        <taxon>Cytophagaceae</taxon>
        <taxon>Siphonobacter</taxon>
    </lineage>
</organism>
<protein>
    <submittedName>
        <fullName evidence="1">TonB-dependent Receptor Plug Domain</fullName>
    </submittedName>
</protein>
<evidence type="ECO:0000313" key="2">
    <source>
        <dbReference type="Proteomes" id="UP000198901"/>
    </source>
</evidence>
<evidence type="ECO:0000313" key="1">
    <source>
        <dbReference type="EMBL" id="SDM76938.1"/>
    </source>
</evidence>
<dbReference type="Pfam" id="PF13715">
    <property type="entry name" value="CarbopepD_reg_2"/>
    <property type="match status" value="1"/>
</dbReference>
<dbReference type="Gene3D" id="2.170.130.10">
    <property type="entry name" value="TonB-dependent receptor, plug domain"/>
    <property type="match status" value="1"/>
</dbReference>
<dbReference type="Gene3D" id="2.60.40.1120">
    <property type="entry name" value="Carboxypeptidase-like, regulatory domain"/>
    <property type="match status" value="1"/>
</dbReference>
<gene>
    <name evidence="1" type="ORF">SAMN04488090_4181</name>
</gene>
<dbReference type="SUPFAM" id="SSF49464">
    <property type="entry name" value="Carboxypeptidase regulatory domain-like"/>
    <property type="match status" value="1"/>
</dbReference>
<proteinExistence type="predicted"/>
<dbReference type="RefSeq" id="WP_093207572.1">
    <property type="nucleotide sequence ID" value="NZ_FNGS01000009.1"/>
</dbReference>
<dbReference type="AlphaFoldDB" id="A0A1G9VXB5"/>
<reference evidence="1 2" key="1">
    <citation type="submission" date="2016-10" db="EMBL/GenBank/DDBJ databases">
        <authorList>
            <person name="de Groot N.N."/>
        </authorList>
    </citation>
    <scope>NUCLEOTIDE SEQUENCE [LARGE SCALE GENOMIC DNA]</scope>
    <source>
        <strain evidence="1 2">DSM 21668</strain>
    </source>
</reference>
<keyword evidence="1" id="KW-0675">Receptor</keyword>
<dbReference type="OrthoDB" id="9804995at2"/>
<dbReference type="EMBL" id="FNGS01000009">
    <property type="protein sequence ID" value="SDM76938.1"/>
    <property type="molecule type" value="Genomic_DNA"/>
</dbReference>
<dbReference type="STRING" id="563176.SAMN04488090_4181"/>
<sequence>MKQLFLLLLFALTARGQQLTQTVRGRILDQETRTPLPGATFLLAENGNTGAVADADGYFRLTGVPVGRRTFRVSFVGYQTRRIPDVIVVSGKETVLTIELEADIRQLTEVKVRAERRAVNEMSTISTRPFSVEETGRYAASRDDPARMASNFAGVQGSDDSRNDIVIRGNSPQGLLWRLEGVAIPNPSHFVIPGTQGGSVTMLNSKTLANSEFMTGAFPAEFGNALAGVFDLNLRAGNSEKTEGTLQAGLLGLEAMAEGPLSRKNKSSFLVAYRYSTLNLFQKLGVQIGTSAVPNYQDLTFKINLPTRQLGTFSVFGIGGTSAIDIVVSKNKDLQEDLYADKDRDQYFRSSMYTVGVRNDFPINRDTYLRTVISHSRLRSWANHDLLDYSASGEMTGKHYQMGYDFRDTKTTLNSTLTRKIGLRTTLRAGINLDYLGYSDSDSILREPPRFPARYWERRWDYATHAWQIQPFAQVKVRATEKLTLTAGINALIYTLNTHSKGIDPRFGMQYRLTDRDRFSLGIGLHHQTQPSYTYFYQQPANGVPVRYNQDMGLTRSLHYIFGYDRQVSPSVHIKAETYYQRLSHIPVSVKPTSSFSLLNQGSAFSRSFPDTLTNTGIGYNIGAELTVEKYFSRNYYLMWTGSVYDSRYRANDGVWRNTDYNGRFATNLLGGGEWPVGRKKRTTLVAGGKITWAGGRRYGPVNVAASLLQREVVFQDRDRNSGQFPNYFRLDVRLGFRKNALGLNHEVALDLINLTGQQNVLGVTFVPIPGEAPSDRYLKRQYQLGFLPLFYYRVEF</sequence>
<dbReference type="SUPFAM" id="SSF56935">
    <property type="entry name" value="Porins"/>
    <property type="match status" value="1"/>
</dbReference>
<dbReference type="InterPro" id="IPR037066">
    <property type="entry name" value="Plug_dom_sf"/>
</dbReference>
<name>A0A1G9VXB5_9BACT</name>
<keyword evidence="2" id="KW-1185">Reference proteome</keyword>